<dbReference type="InterPro" id="IPR023408">
    <property type="entry name" value="MscS_beta-dom_sf"/>
</dbReference>
<dbReference type="AlphaFoldDB" id="A0A1D8TR93"/>
<evidence type="ECO:0000256" key="3">
    <source>
        <dbReference type="ARBA" id="ARBA00022692"/>
    </source>
</evidence>
<evidence type="ECO:0000256" key="1">
    <source>
        <dbReference type="ARBA" id="ARBA00004141"/>
    </source>
</evidence>
<dbReference type="Gene3D" id="1.10.287.1260">
    <property type="match status" value="1"/>
</dbReference>
<evidence type="ECO:0000256" key="5">
    <source>
        <dbReference type="ARBA" id="ARBA00023136"/>
    </source>
</evidence>
<evidence type="ECO:0000256" key="4">
    <source>
        <dbReference type="ARBA" id="ARBA00022989"/>
    </source>
</evidence>
<dbReference type="SUPFAM" id="SSF50182">
    <property type="entry name" value="Sm-like ribonucleoproteins"/>
    <property type="match status" value="1"/>
</dbReference>
<dbReference type="PANTHER" id="PTHR30566:SF5">
    <property type="entry name" value="MECHANOSENSITIVE ION CHANNEL PROTEIN 1, MITOCHONDRIAL-RELATED"/>
    <property type="match status" value="1"/>
</dbReference>
<dbReference type="InterPro" id="IPR011014">
    <property type="entry name" value="MscS_channel_TM-2"/>
</dbReference>
<dbReference type="InterPro" id="IPR010920">
    <property type="entry name" value="LSM_dom_sf"/>
</dbReference>
<protein>
    <recommendedName>
        <fullName evidence="7">Mechanosensitive ion channel MscS domain-containing protein</fullName>
    </recommendedName>
</protein>
<evidence type="ECO:0000256" key="2">
    <source>
        <dbReference type="ARBA" id="ARBA00008017"/>
    </source>
</evidence>
<feature type="transmembrane region" description="Helical" evidence="6">
    <location>
        <begin position="178"/>
        <end position="196"/>
    </location>
</feature>
<dbReference type="InterPro" id="IPR006685">
    <property type="entry name" value="MscS_channel_2nd"/>
</dbReference>
<organism evidence="8 9">
    <name type="scientific">Moorena producens PAL-8-15-08-1</name>
    <dbReference type="NCBI Taxonomy" id="1458985"/>
    <lineage>
        <taxon>Bacteria</taxon>
        <taxon>Bacillati</taxon>
        <taxon>Cyanobacteriota</taxon>
        <taxon>Cyanophyceae</taxon>
        <taxon>Coleofasciculales</taxon>
        <taxon>Coleofasciculaceae</taxon>
        <taxon>Moorena</taxon>
    </lineage>
</organism>
<dbReference type="STRING" id="1458985.BJP34_11200"/>
<evidence type="ECO:0000256" key="6">
    <source>
        <dbReference type="SAM" id="Phobius"/>
    </source>
</evidence>
<keyword evidence="5 6" id="KW-0472">Membrane</keyword>
<dbReference type="SUPFAM" id="SSF82861">
    <property type="entry name" value="Mechanosensitive channel protein MscS (YggB), transmembrane region"/>
    <property type="match status" value="1"/>
</dbReference>
<dbReference type="PANTHER" id="PTHR30566">
    <property type="entry name" value="YNAI-RELATED MECHANOSENSITIVE ION CHANNEL"/>
    <property type="match status" value="1"/>
</dbReference>
<reference evidence="9" key="1">
    <citation type="submission" date="2016-10" db="EMBL/GenBank/DDBJ databases">
        <title>Comparative genomics uncovers the prolific and rare metabolic potential of the cyanobacterial genus Moorea.</title>
        <authorList>
            <person name="Leao T."/>
            <person name="Castelao G."/>
            <person name="Korobeynikov A."/>
            <person name="Monroe E.A."/>
            <person name="Podell S."/>
            <person name="Glukhov E."/>
            <person name="Allen E."/>
            <person name="Gerwick W.H."/>
            <person name="Gerwick L."/>
        </authorList>
    </citation>
    <scope>NUCLEOTIDE SEQUENCE [LARGE SCALE GENOMIC DNA]</scope>
    <source>
        <strain evidence="9">PAL-8-15-08-1</strain>
    </source>
</reference>
<comment type="subcellular location">
    <subcellularLocation>
        <location evidence="1">Membrane</location>
        <topology evidence="1">Multi-pass membrane protein</topology>
    </subcellularLocation>
</comment>
<dbReference type="Pfam" id="PF00924">
    <property type="entry name" value="MS_channel_2nd"/>
    <property type="match status" value="1"/>
</dbReference>
<keyword evidence="4 6" id="KW-1133">Transmembrane helix</keyword>
<sequence length="408" mass="45092">MTKTLEQENYTPVPDALPDINMSEEGTQAITNGKKDALSTSPTGDIASLKDIKKTPKAPTWLRQIVRLGAMGLGMNLGPDDDGLDANWFALQAQQVYQKVLLAYQQRIIWVAVLIALDLLLLVVPLPDWLAGVESVFGLFVALNFGLLGFALFKQTFNVYLLEFALSSKRKISSEILVLYRFLANTTILLVTVFAFAQSHQLNLVGLIASIGIGGVAIALASQKILEQVLWSFVLYLDRPFVVDDYIHLPDRTLGRVESIGWRSTKVRLSGKGTLVVIPNSTLTQVSIENLTGAEKMISIINLTFFRSIPDEEKALIRQVILQSTGDINGLDHKLTQVNFQDTTDADGRQIVQGRINFFVLGSGEVSRDMLSQLLEVARQRISKKLKGYGIAFDLEEKTINIASPMNI</sequence>
<dbReference type="GO" id="GO:0055085">
    <property type="term" value="P:transmembrane transport"/>
    <property type="evidence" value="ECO:0007669"/>
    <property type="project" value="InterPro"/>
</dbReference>
<feature type="domain" description="Mechanosensitive ion channel MscS" evidence="7">
    <location>
        <begin position="225"/>
        <end position="292"/>
    </location>
</feature>
<evidence type="ECO:0000313" key="8">
    <source>
        <dbReference type="EMBL" id="AOW99945.1"/>
    </source>
</evidence>
<dbReference type="GO" id="GO:0016020">
    <property type="term" value="C:membrane"/>
    <property type="evidence" value="ECO:0007669"/>
    <property type="project" value="UniProtKB-SubCell"/>
</dbReference>
<keyword evidence="3 6" id="KW-0812">Transmembrane</keyword>
<evidence type="ECO:0000313" key="9">
    <source>
        <dbReference type="Proteomes" id="UP000177870"/>
    </source>
</evidence>
<dbReference type="KEGG" id="mpro:BJP34_11200"/>
<dbReference type="Proteomes" id="UP000177870">
    <property type="component" value="Chromosome"/>
</dbReference>
<feature type="transmembrane region" description="Helical" evidence="6">
    <location>
        <begin position="136"/>
        <end position="157"/>
    </location>
</feature>
<dbReference type="RefSeq" id="WP_070392419.1">
    <property type="nucleotide sequence ID" value="NZ_CP017599.1"/>
</dbReference>
<dbReference type="EMBL" id="CP017599">
    <property type="protein sequence ID" value="AOW99945.1"/>
    <property type="molecule type" value="Genomic_DNA"/>
</dbReference>
<feature type="transmembrane region" description="Helical" evidence="6">
    <location>
        <begin position="108"/>
        <end position="130"/>
    </location>
</feature>
<gene>
    <name evidence="8" type="ORF">BJP34_11200</name>
</gene>
<proteinExistence type="inferred from homology"/>
<dbReference type="Gene3D" id="2.30.30.60">
    <property type="match status" value="1"/>
</dbReference>
<name>A0A1D8TR93_9CYAN</name>
<accession>A0A1D8TR93</accession>
<dbReference type="OrthoDB" id="450694at2"/>
<evidence type="ECO:0000259" key="7">
    <source>
        <dbReference type="Pfam" id="PF00924"/>
    </source>
</evidence>
<feature type="transmembrane region" description="Helical" evidence="6">
    <location>
        <begin position="202"/>
        <end position="221"/>
    </location>
</feature>
<comment type="similarity">
    <text evidence="2">Belongs to the MscS (TC 1.A.23) family.</text>
</comment>